<accession>A0ABU9T304</accession>
<dbReference type="Pfam" id="PF09539">
    <property type="entry name" value="DUF2385"/>
    <property type="match status" value="1"/>
</dbReference>
<dbReference type="InterPro" id="IPR012645">
    <property type="entry name" value="CHP02301"/>
</dbReference>
<dbReference type="Proteomes" id="UP001477870">
    <property type="component" value="Unassembled WGS sequence"/>
</dbReference>
<evidence type="ECO:0000256" key="1">
    <source>
        <dbReference type="SAM" id="SignalP"/>
    </source>
</evidence>
<dbReference type="NCBIfam" id="TIGR02301">
    <property type="entry name" value="TIGR02301 family protein"/>
    <property type="match status" value="1"/>
</dbReference>
<comment type="caution">
    <text evidence="2">The sequence shown here is derived from an EMBL/GenBank/DDBJ whole genome shotgun (WGS) entry which is preliminary data.</text>
</comment>
<gene>
    <name evidence="2" type="ORF">WNY59_02760</name>
</gene>
<organism evidence="2 3">
    <name type="scientific">Ahrensia kielensis</name>
    <dbReference type="NCBI Taxonomy" id="76980"/>
    <lineage>
        <taxon>Bacteria</taxon>
        <taxon>Pseudomonadati</taxon>
        <taxon>Pseudomonadota</taxon>
        <taxon>Alphaproteobacteria</taxon>
        <taxon>Hyphomicrobiales</taxon>
        <taxon>Ahrensiaceae</taxon>
        <taxon>Ahrensia</taxon>
    </lineage>
</organism>
<reference evidence="2 3" key="1">
    <citation type="submission" date="2024-03" db="EMBL/GenBank/DDBJ databases">
        <title>Community enrichment and isolation of bacterial strains for fucoidan degradation.</title>
        <authorList>
            <person name="Sichert A."/>
        </authorList>
    </citation>
    <scope>NUCLEOTIDE SEQUENCE [LARGE SCALE GENOMIC DNA]</scope>
    <source>
        <strain evidence="2 3">AS62</strain>
    </source>
</reference>
<name>A0ABU9T304_9HYPH</name>
<protein>
    <submittedName>
        <fullName evidence="2">TIGR02301 family protein</fullName>
    </submittedName>
</protein>
<dbReference type="EMBL" id="JBBMQO010000002">
    <property type="protein sequence ID" value="MEM5500502.1"/>
    <property type="molecule type" value="Genomic_DNA"/>
</dbReference>
<evidence type="ECO:0000313" key="2">
    <source>
        <dbReference type="EMBL" id="MEM5500502.1"/>
    </source>
</evidence>
<dbReference type="RefSeq" id="WP_342846748.1">
    <property type="nucleotide sequence ID" value="NZ_JBBMQO010000002.1"/>
</dbReference>
<feature type="signal peptide" evidence="1">
    <location>
        <begin position="1"/>
        <end position="20"/>
    </location>
</feature>
<proteinExistence type="predicted"/>
<keyword evidence="3" id="KW-1185">Reference proteome</keyword>
<keyword evidence="1" id="KW-0732">Signal</keyword>
<feature type="chain" id="PRO_5047025021" evidence="1">
    <location>
        <begin position="21"/>
        <end position="122"/>
    </location>
</feature>
<sequence length="122" mass="13476">MAAFMLAIALGVASPVTALAQTGAAPYDERLSRLSEVLGSIHYLRNLCGDVSNDWREQMETLLTVERPAPNRRARLISSFNKGYRTFDSVYTACTPQAIEAVDAYMSEGKTLALEINNRYAQ</sequence>
<evidence type="ECO:0000313" key="3">
    <source>
        <dbReference type="Proteomes" id="UP001477870"/>
    </source>
</evidence>